<dbReference type="Gene3D" id="3.40.50.880">
    <property type="match status" value="1"/>
</dbReference>
<accession>A0ABZ1BV78</accession>
<protein>
    <recommendedName>
        <fullName evidence="3">Beta-galactosidase</fullName>
    </recommendedName>
</protein>
<dbReference type="EMBL" id="CP141615">
    <property type="protein sequence ID" value="WRP16553.1"/>
    <property type="molecule type" value="Genomic_DNA"/>
</dbReference>
<dbReference type="RefSeq" id="WP_324715826.1">
    <property type="nucleotide sequence ID" value="NZ_CP141615.1"/>
</dbReference>
<evidence type="ECO:0000313" key="2">
    <source>
        <dbReference type="Proteomes" id="UP001332192"/>
    </source>
</evidence>
<proteinExistence type="predicted"/>
<dbReference type="Proteomes" id="UP001332192">
    <property type="component" value="Chromosome"/>
</dbReference>
<reference evidence="1 2" key="1">
    <citation type="journal article" date="2024" name="Front. Microbiol.">
        <title>Novel thermophilic genera Geochorda gen. nov. and Carboxydochorda gen. nov. from the deep terrestrial subsurface reveal the ecophysiological diversity in the class Limnochordia.</title>
        <authorList>
            <person name="Karnachuk O.V."/>
            <person name="Lukina A.P."/>
            <person name="Avakyan M.R."/>
            <person name="Kadnikov V.V."/>
            <person name="Begmatov S."/>
            <person name="Beletsky A.V."/>
            <person name="Vlasova K.G."/>
            <person name="Novikov A.A."/>
            <person name="Shcherbakova V.A."/>
            <person name="Mardanov A.V."/>
            <person name="Ravin N.V."/>
        </authorList>
    </citation>
    <scope>NUCLEOTIDE SEQUENCE [LARGE SCALE GENOMIC DNA]</scope>
    <source>
        <strain evidence="1 2">L945</strain>
    </source>
</reference>
<evidence type="ECO:0000313" key="1">
    <source>
        <dbReference type="EMBL" id="WRP16553.1"/>
    </source>
</evidence>
<name>A0ABZ1BV78_9FIRM</name>
<evidence type="ECO:0008006" key="3">
    <source>
        <dbReference type="Google" id="ProtNLM"/>
    </source>
</evidence>
<dbReference type="InterPro" id="IPR017853">
    <property type="entry name" value="GH"/>
</dbReference>
<dbReference type="SUPFAM" id="SSF51445">
    <property type="entry name" value="(Trans)glycosidases"/>
    <property type="match status" value="1"/>
</dbReference>
<gene>
    <name evidence="1" type="ORF">U7230_10670</name>
</gene>
<dbReference type="Gene3D" id="3.20.20.80">
    <property type="entry name" value="Glycosidases"/>
    <property type="match status" value="1"/>
</dbReference>
<dbReference type="SUPFAM" id="SSF52317">
    <property type="entry name" value="Class I glutamine amidotransferase-like"/>
    <property type="match status" value="1"/>
</dbReference>
<keyword evidence="2" id="KW-1185">Reference proteome</keyword>
<sequence>MNVVELLRNGAFTEHHGWSLGENCEYVPEVPGGGPGSMSLGADPTQKQMNGESEHAGAATQWGFIPEGCERLELRGHVRLDSLHPYTGRGNVAHLTRAPGHLYVRLAQLDLSGDPVDEATVLVLREPGGWQQVEQQLPRNPKAWFFELRIGIYNGTGRFWVKAFSLRARGAGLDAVSSWPPLLDDRAVAIFYDPSFPGAPQESRVFALLARLKAWGWQVASWNAAALERPDALTGAGVSLLIWTHGPHYPAHARAALLRFLAAGGKLMTLGGYAFDRIWRREAEGWVEQPYPPQVELDGAPVVAPLESTVESLPTRRDGEAQGYLLQAHPFGSFLQAVPQAEALYELEAGSWYVLVVEGRGEGLDYFWQPVVTIEQLDASGEVLFRFEARLLERAGGLQVFRMPFKTHYRQARTRLRFGLKMVEGAYVLRRYGIVPIPDPGLLNGRWGLPSDGILLKPTQLGLFDADFRLEHAVTVRPAGSLHLLDAAGWTIAPPDGVRGWAATGLTRVDDARWEPLLEASDRYGQERGPAAALVIHRAGPYTHSAWAAFGTENIDLLDERRLPGLCRVAAFLTEGLFLQEVRPHHYLARRGEDALVDVIVHNTSGKSRAGSLVVRCLDEAGTVLWKGQQQVAVPARATRKVTFAIPWAEGKGTLRTIRCCLRYSPEGMSADLRAGDPDEPWDVMESSILVESRQALECGPRLQFRDNYFELDGRRVVLMGSDSNEEIFFGTFHHPARRRRLLLRARDYGYRVYENLQYIPGGFQFPERQQRSLDALVQELQQLRMIYMPCLLVLTNVLAQGAEREAQQEFCRRMAAHWRDVPGLIFYFNGDLGSELHPLTAFQGLWEEYLRRRYGLLDRLQEAWGPAYDPSRGWSQALPDGPDPVWNPLAPWDDVRLRDRVRFVVELGRLWNRSMVDAVSSVTPGRITTDEFFNLPFGANDLRQAIDGLTHANGNALGDQDLDVDLLPGAFTFIDRRIHGQGTGLGEYGCKTHPSQAWGANYLVRRTREEQLEHFLAVQHYGLGRGASKLQHWGLQDSTGWVFPWGVFHSHDPVPKPIAAEVRNVALLFATLPLAYRAPRVVLVVPSENRMGPGGIKAVNAVYAAGMALSSLGCDFQAVDEEDLATLPFEPRVVLYPVAYGAPATALEWLRHFARRGGTVYLSGDPSYDEDRKPRRDSVWEDLIGARLVRRLYPPMQWEAGPAVRALIPGTAVEDTWRPCVHLELAGARALVAGEGGFPVVTRRPAGDGTVIYNADPTEARWPGWRSSPVLFELYRAVVGACVDGEPPVSPQEPDLHVMTPAAEGGRLWVLFHRSGSREVEVRPGEGQAVRLHLERRRPGLVFVTSRGELTHVESQGTVTWRGRPLVEASAHLALVALDGQDLSRSEAVLALPFTTGTVWRWPGAGDTVVVGTFRDGQWVELEKMPATGEPLEVDEVRASCMFLVAAGHQLPQWRRRLSAYCVSGYFEVGPGPLAPAEEAP</sequence>
<organism evidence="1 2">
    <name type="scientific">Carboxydichorda subterranea</name>
    <dbReference type="NCBI Taxonomy" id="3109565"/>
    <lineage>
        <taxon>Bacteria</taxon>
        <taxon>Bacillati</taxon>
        <taxon>Bacillota</taxon>
        <taxon>Limnochordia</taxon>
        <taxon>Limnochordales</taxon>
        <taxon>Geochordaceae</taxon>
        <taxon>Carboxydichorda</taxon>
    </lineage>
</organism>
<dbReference type="InterPro" id="IPR029062">
    <property type="entry name" value="Class_I_gatase-like"/>
</dbReference>